<comment type="similarity">
    <text evidence="5">Belongs to the glutamate--cysteine ligase type 2 family. YbdK subfamily.</text>
</comment>
<dbReference type="GO" id="GO:0004357">
    <property type="term" value="F:glutamate-cysteine ligase activity"/>
    <property type="evidence" value="ECO:0007669"/>
    <property type="project" value="UniProtKB-EC"/>
</dbReference>
<dbReference type="GO" id="GO:0042398">
    <property type="term" value="P:modified amino acid biosynthetic process"/>
    <property type="evidence" value="ECO:0007669"/>
    <property type="project" value="InterPro"/>
</dbReference>
<evidence type="ECO:0000256" key="4">
    <source>
        <dbReference type="ARBA" id="ARBA00048819"/>
    </source>
</evidence>
<evidence type="ECO:0000256" key="2">
    <source>
        <dbReference type="ARBA" id="ARBA00022741"/>
    </source>
</evidence>
<proteinExistence type="inferred from homology"/>
<dbReference type="Gene3D" id="3.30.590.20">
    <property type="match status" value="1"/>
</dbReference>
<dbReference type="Proteomes" id="UP000269438">
    <property type="component" value="Unassembled WGS sequence"/>
</dbReference>
<evidence type="ECO:0000256" key="1">
    <source>
        <dbReference type="ARBA" id="ARBA00022598"/>
    </source>
</evidence>
<dbReference type="AlphaFoldDB" id="A0A3L7ALC2"/>
<evidence type="ECO:0000313" key="7">
    <source>
        <dbReference type="Proteomes" id="UP000269438"/>
    </source>
</evidence>
<dbReference type="OrthoDB" id="9769628at2"/>
<sequence length="396" mass="42982">MPVPTEFAPSPEVASAAVSPAVPSIPFARSARGTVGLEWELTLVDPSTGAPVSRAPEVLAALAAPDGTPHPFITGELLLNTVELVSDVHTTVPAAIDDLRGQLDELRVVCDSLGIDLIASGSHPFAQWQDQPITPKPRYEKLIDRTRWWGRNMMIWGVHVHVGVEDADRALPLLDGLLTYSPHLQALSASSPFWAGVDTGYASNRSLMFQQLPTAGIPQQFTHWSEFEAYVADMTRTGIIEDHSEVRWDLRPSPRWGTIELRSCDAASTLTEFGAIAALAHCLSDVLTTRLDAGEELTVLQPWFVRENKWRAARYGLDAELIINAEGDERLVTDHLRELVTDLAPVAERLGCAAELASIPGILDAGGSYQRQLRVAAENDGDLRAVVAGLAAELRG</sequence>
<organism evidence="6 7">
    <name type="scientific">Mycetocola lacteus</name>
    <dbReference type="NCBI Taxonomy" id="76637"/>
    <lineage>
        <taxon>Bacteria</taxon>
        <taxon>Bacillati</taxon>
        <taxon>Actinomycetota</taxon>
        <taxon>Actinomycetes</taxon>
        <taxon>Micrococcales</taxon>
        <taxon>Microbacteriaceae</taxon>
        <taxon>Mycetocola</taxon>
    </lineage>
</organism>
<dbReference type="Pfam" id="PF04107">
    <property type="entry name" value="GCS2"/>
    <property type="match status" value="1"/>
</dbReference>
<keyword evidence="7" id="KW-1185">Reference proteome</keyword>
<gene>
    <name evidence="6" type="ORF">D9V34_11840</name>
</gene>
<dbReference type="RefSeq" id="WP_121689014.1">
    <property type="nucleotide sequence ID" value="NZ_RCUY01000010.1"/>
</dbReference>
<keyword evidence="2 5" id="KW-0547">Nucleotide-binding</keyword>
<evidence type="ECO:0000313" key="6">
    <source>
        <dbReference type="EMBL" id="RLP81316.1"/>
    </source>
</evidence>
<dbReference type="PANTHER" id="PTHR36510">
    <property type="entry name" value="GLUTAMATE--CYSTEINE LIGASE 2-RELATED"/>
    <property type="match status" value="1"/>
</dbReference>
<dbReference type="InterPro" id="IPR011793">
    <property type="entry name" value="YbdK"/>
</dbReference>
<protein>
    <recommendedName>
        <fullName evidence="5">Putative glutamate--cysteine ligase 2</fullName>
        <ecNumber evidence="5">6.3.2.2</ecNumber>
    </recommendedName>
    <alternativeName>
        <fullName evidence="5">Gamma-glutamylcysteine synthetase 2</fullName>
        <shortName evidence="5">GCS 2</shortName>
        <shortName evidence="5">Gamma-GCS 2</shortName>
    </alternativeName>
</protein>
<name>A0A3L7ALC2_9MICO</name>
<dbReference type="GO" id="GO:0005524">
    <property type="term" value="F:ATP binding"/>
    <property type="evidence" value="ECO:0007669"/>
    <property type="project" value="UniProtKB-KW"/>
</dbReference>
<dbReference type="InterPro" id="IPR050141">
    <property type="entry name" value="GCL_type2/YbdK_subfam"/>
</dbReference>
<dbReference type="SUPFAM" id="SSF55931">
    <property type="entry name" value="Glutamine synthetase/guanido kinase"/>
    <property type="match status" value="1"/>
</dbReference>
<keyword evidence="1 5" id="KW-0436">Ligase</keyword>
<evidence type="ECO:0000256" key="3">
    <source>
        <dbReference type="ARBA" id="ARBA00022840"/>
    </source>
</evidence>
<evidence type="ECO:0000256" key="5">
    <source>
        <dbReference type="HAMAP-Rule" id="MF_01609"/>
    </source>
</evidence>
<dbReference type="PANTHER" id="PTHR36510:SF1">
    <property type="entry name" value="GLUTAMATE--CYSTEINE LIGASE 2-RELATED"/>
    <property type="match status" value="1"/>
</dbReference>
<dbReference type="EC" id="6.3.2.2" evidence="5"/>
<dbReference type="HAMAP" id="MF_01609">
    <property type="entry name" value="Glu_cys_ligase_2"/>
    <property type="match status" value="1"/>
</dbReference>
<comment type="catalytic activity">
    <reaction evidence="4 5">
        <text>L-cysteine + L-glutamate + ATP = gamma-L-glutamyl-L-cysteine + ADP + phosphate + H(+)</text>
        <dbReference type="Rhea" id="RHEA:13285"/>
        <dbReference type="ChEBI" id="CHEBI:15378"/>
        <dbReference type="ChEBI" id="CHEBI:29985"/>
        <dbReference type="ChEBI" id="CHEBI:30616"/>
        <dbReference type="ChEBI" id="CHEBI:35235"/>
        <dbReference type="ChEBI" id="CHEBI:43474"/>
        <dbReference type="ChEBI" id="CHEBI:58173"/>
        <dbReference type="ChEBI" id="CHEBI:456216"/>
        <dbReference type="EC" id="6.3.2.2"/>
    </reaction>
</comment>
<reference evidence="6 7" key="1">
    <citation type="submission" date="2018-10" db="EMBL/GenBank/DDBJ databases">
        <authorList>
            <person name="Li J."/>
        </authorList>
    </citation>
    <scope>NUCLEOTIDE SEQUENCE [LARGE SCALE GENOMIC DNA]</scope>
    <source>
        <strain evidence="6 7">JCM 11654</strain>
    </source>
</reference>
<dbReference type="NCBIfam" id="NF010044">
    <property type="entry name" value="PRK13517.1-4"/>
    <property type="match status" value="1"/>
</dbReference>
<dbReference type="NCBIfam" id="NF010042">
    <property type="entry name" value="PRK13517.1-2"/>
    <property type="match status" value="1"/>
</dbReference>
<accession>A0A3L7ALC2</accession>
<comment type="function">
    <text evidence="5">ATP-dependent carboxylate-amine ligase which exhibits weak glutamate--cysteine ligase activity.</text>
</comment>
<dbReference type="EMBL" id="RCUY01000010">
    <property type="protein sequence ID" value="RLP81316.1"/>
    <property type="molecule type" value="Genomic_DNA"/>
</dbReference>
<dbReference type="NCBIfam" id="TIGR02050">
    <property type="entry name" value="gshA_cyan_rel"/>
    <property type="match status" value="1"/>
</dbReference>
<keyword evidence="3 5" id="KW-0067">ATP-binding</keyword>
<comment type="caution">
    <text evidence="6">The sequence shown here is derived from an EMBL/GenBank/DDBJ whole genome shotgun (WGS) entry which is preliminary data.</text>
</comment>
<dbReference type="NCBIfam" id="NF010043">
    <property type="entry name" value="PRK13517.1-3"/>
    <property type="match status" value="1"/>
</dbReference>
<dbReference type="InterPro" id="IPR014746">
    <property type="entry name" value="Gln_synth/guanido_kin_cat_dom"/>
</dbReference>
<dbReference type="InterPro" id="IPR006336">
    <property type="entry name" value="GCS2"/>
</dbReference>